<sequence length="698" mass="78490">MITKSASSPEVHELILSKREFERKEKKNEDVYKGTILNRQPCDSSHVSKDESFLRDIIAEETEKESFTAVVITGVKKDHIDYLKKKFNKLATELAHVYHYYIHGVDGNNKRQASKRPSDFLKIDILLTLWEKSSKIVPDIHLRDVDNDLQTLYIETAVETFEFRAFVVKKECNDRQRKGGSDADSGGGQQDSEGGTVEGVIRYHPFLYDTETYPKDPNAAAASVNDDDDDCENGPVAQNRARGTKDIFECYWNGRLIPYTTVSEFQVSTNKLHFMDLELKLKDKETIFTPILNPQQQKHSKRGHIQRDFMLWLKNCHVKHDKEVKFRGYKETISRPELNKKMQHPWATFSSIEWDGKTYKAGQLVKSQNTSPIYHGTIVGFLLFGTYGEDVFATGGQEPEALYGISKILPITKIVRNATNETIQAVIEKDLDKLPEKLAVEWPKGNSLSLNATYPSGTVFGPLKVEILNRKGDQLSRIQTKGPGTPIKMSLKLVHHDHLTNLGKHTLTLTTQVKDFNLQKPPSWALTFTVKEGEAVSFTVDGVRPTVRVGVPFHIPLQMKDRFGHPAAPPLRLQPELRCSDLDLSYMSVDSSKNTFSIKGVKAIGKVRSDQHSEGYELSVKLPGLQNDEQTMRISLLPGDPHSLHVKSEAAQLEVENGNPAIFDVEIHDQAGNITANPKQLRGSRGPPRTAAAQELAG</sequence>
<dbReference type="InterPro" id="IPR058611">
    <property type="entry name" value="Ig_SMCHD1_1st"/>
</dbReference>
<dbReference type="Proteomes" id="UP000677803">
    <property type="component" value="Unassembled WGS sequence"/>
</dbReference>
<feature type="region of interest" description="Disordered" evidence="1">
    <location>
        <begin position="676"/>
        <end position="698"/>
    </location>
</feature>
<evidence type="ECO:0000313" key="7">
    <source>
        <dbReference type="Proteomes" id="UP000677803"/>
    </source>
</evidence>
<comment type="caution">
    <text evidence="6">The sequence shown here is derived from an EMBL/GenBank/DDBJ whole genome shotgun (WGS) entry which is preliminary data.</text>
</comment>
<evidence type="ECO:0000259" key="4">
    <source>
        <dbReference type="Pfam" id="PF26195"/>
    </source>
</evidence>
<dbReference type="Pfam" id="PF26196">
    <property type="entry name" value="Ig_SMCHD1_4th"/>
    <property type="match status" value="1"/>
</dbReference>
<gene>
    <name evidence="6" type="ORF">MMEN_LOCUS1923</name>
</gene>
<feature type="domain" description="SMCHD1 ribosomal S5" evidence="2">
    <location>
        <begin position="147"/>
        <end position="266"/>
    </location>
</feature>
<dbReference type="InterPro" id="IPR058613">
    <property type="entry name" value="Ig_SMCHD1_4th"/>
</dbReference>
<dbReference type="PANTHER" id="PTHR22640:SF2">
    <property type="entry name" value="STRUCTURAL MAINTENANCE OF CHROMOSOMES FLEXIBLE HINGE DOMAIN-CONTAINING PROTEIN 1"/>
    <property type="match status" value="1"/>
</dbReference>
<dbReference type="InterPro" id="IPR058612">
    <property type="entry name" value="Ig_SMCHD1_2nd"/>
</dbReference>
<feature type="domain" description="SMCHD1 Ig-like" evidence="3">
    <location>
        <begin position="435"/>
        <end position="497"/>
    </location>
</feature>
<evidence type="ECO:0000259" key="3">
    <source>
        <dbReference type="Pfam" id="PF26194"/>
    </source>
</evidence>
<dbReference type="Pfam" id="PF22899">
    <property type="entry name" value="SMCHD1_S5"/>
    <property type="match status" value="1"/>
</dbReference>
<evidence type="ECO:0000259" key="5">
    <source>
        <dbReference type="Pfam" id="PF26196"/>
    </source>
</evidence>
<proteinExistence type="predicted"/>
<feature type="region of interest" description="Disordered" evidence="1">
    <location>
        <begin position="217"/>
        <end position="238"/>
    </location>
</feature>
<protein>
    <submittedName>
        <fullName evidence="6">(Atlantic silverside) hypothetical protein</fullName>
    </submittedName>
</protein>
<evidence type="ECO:0000313" key="6">
    <source>
        <dbReference type="EMBL" id="CAG5865267.1"/>
    </source>
</evidence>
<feature type="region of interest" description="Disordered" evidence="1">
    <location>
        <begin position="175"/>
        <end position="195"/>
    </location>
</feature>
<dbReference type="OrthoDB" id="10036779at2759"/>
<dbReference type="EMBL" id="CAJRST010000991">
    <property type="protein sequence ID" value="CAG5865267.1"/>
    <property type="molecule type" value="Genomic_DNA"/>
</dbReference>
<keyword evidence="7" id="KW-1185">Reference proteome</keyword>
<feature type="domain" description="SMCHD1 Ig-like" evidence="5">
    <location>
        <begin position="644"/>
        <end position="681"/>
    </location>
</feature>
<reference evidence="6" key="1">
    <citation type="submission" date="2021-05" db="EMBL/GenBank/DDBJ databases">
        <authorList>
            <person name="Tigano A."/>
        </authorList>
    </citation>
    <scope>NUCLEOTIDE SEQUENCE</scope>
</reference>
<dbReference type="Pfam" id="PF26194">
    <property type="entry name" value="Ig_SMCHD1_1st"/>
    <property type="match status" value="1"/>
</dbReference>
<dbReference type="GO" id="GO:0006302">
    <property type="term" value="P:double-strand break repair"/>
    <property type="evidence" value="ECO:0007669"/>
    <property type="project" value="InterPro"/>
</dbReference>
<evidence type="ECO:0000259" key="2">
    <source>
        <dbReference type="Pfam" id="PF22899"/>
    </source>
</evidence>
<feature type="domain" description="SMCHD1 Ig-like" evidence="4">
    <location>
        <begin position="538"/>
        <end position="636"/>
    </location>
</feature>
<dbReference type="Pfam" id="PF26195">
    <property type="entry name" value="Ig_SMCHD1_2nd"/>
    <property type="match status" value="1"/>
</dbReference>
<evidence type="ECO:0000256" key="1">
    <source>
        <dbReference type="SAM" id="MobiDB-lite"/>
    </source>
</evidence>
<dbReference type="InterPro" id="IPR038892">
    <property type="entry name" value="SMCHD1"/>
</dbReference>
<accession>A0A8S4AAZ1</accession>
<name>A0A8S4AAZ1_9TELE</name>
<organism evidence="6 7">
    <name type="scientific">Menidia menidia</name>
    <name type="common">Atlantic silverside</name>
    <dbReference type="NCBI Taxonomy" id="238744"/>
    <lineage>
        <taxon>Eukaryota</taxon>
        <taxon>Metazoa</taxon>
        <taxon>Chordata</taxon>
        <taxon>Craniata</taxon>
        <taxon>Vertebrata</taxon>
        <taxon>Euteleostomi</taxon>
        <taxon>Actinopterygii</taxon>
        <taxon>Neopterygii</taxon>
        <taxon>Teleostei</taxon>
        <taxon>Neoteleostei</taxon>
        <taxon>Acanthomorphata</taxon>
        <taxon>Ovalentaria</taxon>
        <taxon>Atherinomorphae</taxon>
        <taxon>Atheriniformes</taxon>
        <taxon>Atherinopsidae</taxon>
        <taxon>Menidiinae</taxon>
        <taxon>Menidia</taxon>
    </lineage>
</organism>
<dbReference type="AlphaFoldDB" id="A0A8S4AAZ1"/>
<dbReference type="InterPro" id="IPR055109">
    <property type="entry name" value="SMCHD1_S5"/>
</dbReference>
<dbReference type="PANTHER" id="PTHR22640">
    <property type="entry name" value="STRUCTURAL MAINTENANCE OF CHROMOSOMES FLEXIBLE HINGE DOMAIN-CONTAINING PROTEIN 1"/>
    <property type="match status" value="1"/>
</dbReference>